<name>A0A6A6J0X7_9PLEO</name>
<dbReference type="AlphaFoldDB" id="A0A6A6J0X7"/>
<dbReference type="Gene3D" id="2.102.10.10">
    <property type="entry name" value="Rieske [2Fe-2S] iron-sulphur domain"/>
    <property type="match status" value="1"/>
</dbReference>
<evidence type="ECO:0000256" key="4">
    <source>
        <dbReference type="ARBA" id="ARBA00023004"/>
    </source>
</evidence>
<evidence type="ECO:0000256" key="5">
    <source>
        <dbReference type="ARBA" id="ARBA00023014"/>
    </source>
</evidence>
<keyword evidence="8" id="KW-1185">Reference proteome</keyword>
<dbReference type="EMBL" id="ML987189">
    <property type="protein sequence ID" value="KAF2256495.1"/>
    <property type="molecule type" value="Genomic_DNA"/>
</dbReference>
<keyword evidence="5" id="KW-0411">Iron-sulfur</keyword>
<dbReference type="RefSeq" id="XP_033691499.1">
    <property type="nucleotide sequence ID" value="XM_033827593.1"/>
</dbReference>
<dbReference type="InterPro" id="IPR001663">
    <property type="entry name" value="Rng_hydr_dOase-A"/>
</dbReference>
<reference evidence="7" key="1">
    <citation type="journal article" date="2020" name="Stud. Mycol.">
        <title>101 Dothideomycetes genomes: a test case for predicting lifestyles and emergence of pathogens.</title>
        <authorList>
            <person name="Haridas S."/>
            <person name="Albert R."/>
            <person name="Binder M."/>
            <person name="Bloem J."/>
            <person name="Labutti K."/>
            <person name="Salamov A."/>
            <person name="Andreopoulos B."/>
            <person name="Baker S."/>
            <person name="Barry K."/>
            <person name="Bills G."/>
            <person name="Bluhm B."/>
            <person name="Cannon C."/>
            <person name="Castanera R."/>
            <person name="Culley D."/>
            <person name="Daum C."/>
            <person name="Ezra D."/>
            <person name="Gonzalez J."/>
            <person name="Henrissat B."/>
            <person name="Kuo A."/>
            <person name="Liang C."/>
            <person name="Lipzen A."/>
            <person name="Lutzoni F."/>
            <person name="Magnuson J."/>
            <person name="Mondo S."/>
            <person name="Nolan M."/>
            <person name="Ohm R."/>
            <person name="Pangilinan J."/>
            <person name="Park H.-J."/>
            <person name="Ramirez L."/>
            <person name="Alfaro M."/>
            <person name="Sun H."/>
            <person name="Tritt A."/>
            <person name="Yoshinaga Y."/>
            <person name="Zwiers L.-H."/>
            <person name="Turgeon B."/>
            <person name="Goodwin S."/>
            <person name="Spatafora J."/>
            <person name="Crous P."/>
            <person name="Grigoriev I."/>
        </authorList>
    </citation>
    <scope>NUCLEOTIDE SEQUENCE</scope>
    <source>
        <strain evidence="7">CBS 122368</strain>
    </source>
</reference>
<organism evidence="7 8">
    <name type="scientific">Trematosphaeria pertusa</name>
    <dbReference type="NCBI Taxonomy" id="390896"/>
    <lineage>
        <taxon>Eukaryota</taxon>
        <taxon>Fungi</taxon>
        <taxon>Dikarya</taxon>
        <taxon>Ascomycota</taxon>
        <taxon>Pezizomycotina</taxon>
        <taxon>Dothideomycetes</taxon>
        <taxon>Pleosporomycetidae</taxon>
        <taxon>Pleosporales</taxon>
        <taxon>Massarineae</taxon>
        <taxon>Trematosphaeriaceae</taxon>
        <taxon>Trematosphaeria</taxon>
    </lineage>
</organism>
<protein>
    <submittedName>
        <fullName evidence="7">ISP domain-containing protein</fullName>
    </submittedName>
</protein>
<evidence type="ECO:0000256" key="2">
    <source>
        <dbReference type="ARBA" id="ARBA00022723"/>
    </source>
</evidence>
<dbReference type="InterPro" id="IPR017941">
    <property type="entry name" value="Rieske_2Fe-2S"/>
</dbReference>
<accession>A0A6A6J0X7</accession>
<dbReference type="OrthoDB" id="426882at2759"/>
<evidence type="ECO:0000313" key="8">
    <source>
        <dbReference type="Proteomes" id="UP000800094"/>
    </source>
</evidence>
<dbReference type="GO" id="GO:0016491">
    <property type="term" value="F:oxidoreductase activity"/>
    <property type="evidence" value="ECO:0007669"/>
    <property type="project" value="UniProtKB-KW"/>
</dbReference>
<keyword evidence="3" id="KW-0560">Oxidoreductase</keyword>
<dbReference type="PANTHER" id="PTHR43756">
    <property type="entry name" value="CHOLINE MONOOXYGENASE, CHLOROPLASTIC"/>
    <property type="match status" value="1"/>
</dbReference>
<keyword evidence="4" id="KW-0408">Iron</keyword>
<dbReference type="GO" id="GO:0051537">
    <property type="term" value="F:2 iron, 2 sulfur cluster binding"/>
    <property type="evidence" value="ECO:0007669"/>
    <property type="project" value="UniProtKB-KW"/>
</dbReference>
<proteinExistence type="predicted"/>
<dbReference type="GeneID" id="54580923"/>
<keyword evidence="1" id="KW-0001">2Fe-2S</keyword>
<dbReference type="CDD" id="cd03469">
    <property type="entry name" value="Rieske_RO_Alpha_N"/>
    <property type="match status" value="1"/>
</dbReference>
<dbReference type="PROSITE" id="PS51296">
    <property type="entry name" value="RIESKE"/>
    <property type="match status" value="1"/>
</dbReference>
<gene>
    <name evidence="7" type="ORF">BU26DRAFT_513307</name>
</gene>
<dbReference type="GO" id="GO:0046872">
    <property type="term" value="F:metal ion binding"/>
    <property type="evidence" value="ECO:0007669"/>
    <property type="project" value="UniProtKB-KW"/>
</dbReference>
<dbReference type="Gene3D" id="3.90.380.10">
    <property type="entry name" value="Naphthalene 1,2-dioxygenase Alpha Subunit, Chain A, domain 1"/>
    <property type="match status" value="1"/>
</dbReference>
<dbReference type="PRINTS" id="PR00090">
    <property type="entry name" value="RNGDIOXGNASE"/>
</dbReference>
<keyword evidence="2" id="KW-0479">Metal-binding</keyword>
<evidence type="ECO:0000256" key="1">
    <source>
        <dbReference type="ARBA" id="ARBA00022714"/>
    </source>
</evidence>
<dbReference type="PANTHER" id="PTHR43756:SF6">
    <property type="entry name" value="CLUSTER-BINDING PROTEIN, PUTATIVE (AFU_ORTHOLOGUE AFUA_6G03920)-RELATED"/>
    <property type="match status" value="1"/>
</dbReference>
<dbReference type="Proteomes" id="UP000800094">
    <property type="component" value="Unassembled WGS sequence"/>
</dbReference>
<evidence type="ECO:0000259" key="6">
    <source>
        <dbReference type="PROSITE" id="PS51296"/>
    </source>
</evidence>
<sequence>MAPFAETPIISLRDASSFEVSKEPDLLDGWWTSEYLFSLERRAIFSKTWVCIVHRSRFTKPGDYISLELAGFPVLIILGKDRIARAFHNVCRHRAYTITKKPIGSSLVLGCRYHGWSYDTMGNLVKAPQFDGIEGFNKSENGLFKIHTCTDRAGFIHINLDAGESLQAPSCEDLVGHAAEHDITAKSRWLTGWELCGAFNWKTIGASDRTGIGTPSPSSASASVMEFLLSVFRGPGFAVDGCHTFLADPTTVILVFPYSNIWATMTGLPVSASETTIRCDIFSRDGLSLPPATEEALKLYTASQAQALQHLYDVVKSIRPTEEPAQVSLLKEHLRLERLAGCEIFPGRREEGRSEGFCKAEKLCNELDKLAKGGSDGAYARTGCAQGGLEW</sequence>
<dbReference type="InterPro" id="IPR036922">
    <property type="entry name" value="Rieske_2Fe-2S_sf"/>
</dbReference>
<dbReference type="Pfam" id="PF00355">
    <property type="entry name" value="Rieske"/>
    <property type="match status" value="1"/>
</dbReference>
<evidence type="ECO:0000256" key="3">
    <source>
        <dbReference type="ARBA" id="ARBA00023002"/>
    </source>
</evidence>
<evidence type="ECO:0000313" key="7">
    <source>
        <dbReference type="EMBL" id="KAF2256495.1"/>
    </source>
</evidence>
<dbReference type="SUPFAM" id="SSF50022">
    <property type="entry name" value="ISP domain"/>
    <property type="match status" value="1"/>
</dbReference>
<feature type="domain" description="Rieske" evidence="6">
    <location>
        <begin position="60"/>
        <end position="147"/>
    </location>
</feature>